<name>A0A2T4B353_9HYPO</name>
<sequence>AATAVSFFRTDYVLTSIESCGTMGNCTTTCSDKTGTLTQNSMTVILGALG</sequence>
<dbReference type="RefSeq" id="XP_024747077.1">
    <property type="nucleotide sequence ID" value="XM_024898053.1"/>
</dbReference>
<dbReference type="GeneID" id="36606171"/>
<evidence type="ECO:0000313" key="6">
    <source>
        <dbReference type="Proteomes" id="UP000241546"/>
    </source>
</evidence>
<dbReference type="InterPro" id="IPR023214">
    <property type="entry name" value="HAD_sf"/>
</dbReference>
<organism evidence="5 6">
    <name type="scientific">Trichoderma citrinoviride</name>
    <dbReference type="NCBI Taxonomy" id="58853"/>
    <lineage>
        <taxon>Eukaryota</taxon>
        <taxon>Fungi</taxon>
        <taxon>Dikarya</taxon>
        <taxon>Ascomycota</taxon>
        <taxon>Pezizomycotina</taxon>
        <taxon>Sordariomycetes</taxon>
        <taxon>Hypocreomycetidae</taxon>
        <taxon>Hypocreales</taxon>
        <taxon>Hypocreaceae</taxon>
        <taxon>Trichoderma</taxon>
    </lineage>
</organism>
<dbReference type="Proteomes" id="UP000241546">
    <property type="component" value="Unassembled WGS sequence"/>
</dbReference>
<keyword evidence="3" id="KW-1133">Transmembrane helix</keyword>
<dbReference type="EMBL" id="KZ680218">
    <property type="protein sequence ID" value="PTB63757.1"/>
    <property type="molecule type" value="Genomic_DNA"/>
</dbReference>
<keyword evidence="6" id="KW-1185">Reference proteome</keyword>
<evidence type="ECO:0000256" key="4">
    <source>
        <dbReference type="ARBA" id="ARBA00023136"/>
    </source>
</evidence>
<gene>
    <name evidence="5" type="ORF">BBK36DRAFT_38962</name>
</gene>
<proteinExistence type="predicted"/>
<feature type="non-terminal residue" evidence="5">
    <location>
        <position position="50"/>
    </location>
</feature>
<keyword evidence="2" id="KW-0812">Transmembrane</keyword>
<dbReference type="AlphaFoldDB" id="A0A2T4B353"/>
<dbReference type="OrthoDB" id="5154188at2759"/>
<dbReference type="Gene3D" id="3.40.50.1000">
    <property type="entry name" value="HAD superfamily/HAD-like"/>
    <property type="match status" value="1"/>
</dbReference>
<evidence type="ECO:0000313" key="5">
    <source>
        <dbReference type="EMBL" id="PTB63757.1"/>
    </source>
</evidence>
<protein>
    <submittedName>
        <fullName evidence="5">Uncharacterized protein</fullName>
    </submittedName>
</protein>
<accession>A0A2T4B353</accession>
<dbReference type="GO" id="GO:0016020">
    <property type="term" value="C:membrane"/>
    <property type="evidence" value="ECO:0007669"/>
    <property type="project" value="UniProtKB-SubCell"/>
</dbReference>
<dbReference type="InterPro" id="IPR018303">
    <property type="entry name" value="ATPase_P-typ_P_site"/>
</dbReference>
<reference evidence="6" key="1">
    <citation type="submission" date="2016-07" db="EMBL/GenBank/DDBJ databases">
        <title>Multiple horizontal gene transfer events from other fungi enriched the ability of initially mycotrophic Trichoderma (Ascomycota) to feed on dead plant biomass.</title>
        <authorList>
            <consortium name="DOE Joint Genome Institute"/>
            <person name="Atanasova L."/>
            <person name="Chenthamara K."/>
            <person name="Zhang J."/>
            <person name="Grujic M."/>
            <person name="Henrissat B."/>
            <person name="Kuo A."/>
            <person name="Aerts A."/>
            <person name="Salamov A."/>
            <person name="Lipzen A."/>
            <person name="Labutti K."/>
            <person name="Barry K."/>
            <person name="Miao Y."/>
            <person name="Rahimi M.J."/>
            <person name="Shen Q."/>
            <person name="Grigoriev I.V."/>
            <person name="Kubicek C.P."/>
            <person name="Druzhinina I.S."/>
        </authorList>
    </citation>
    <scope>NUCLEOTIDE SEQUENCE [LARGE SCALE GENOMIC DNA]</scope>
    <source>
        <strain evidence="6">TUCIM 6016</strain>
    </source>
</reference>
<evidence type="ECO:0000256" key="2">
    <source>
        <dbReference type="ARBA" id="ARBA00022692"/>
    </source>
</evidence>
<feature type="non-terminal residue" evidence="5">
    <location>
        <position position="1"/>
    </location>
</feature>
<evidence type="ECO:0000256" key="3">
    <source>
        <dbReference type="ARBA" id="ARBA00022989"/>
    </source>
</evidence>
<evidence type="ECO:0000256" key="1">
    <source>
        <dbReference type="ARBA" id="ARBA00004370"/>
    </source>
</evidence>
<dbReference type="Gene3D" id="1.20.1110.10">
    <property type="entry name" value="Calcium-transporting ATPase, transmembrane domain"/>
    <property type="match status" value="1"/>
</dbReference>
<keyword evidence="4" id="KW-0472">Membrane</keyword>
<dbReference type="PROSITE" id="PS00154">
    <property type="entry name" value="ATPASE_E1_E2"/>
    <property type="match status" value="1"/>
</dbReference>
<comment type="subcellular location">
    <subcellularLocation>
        <location evidence="1">Membrane</location>
    </subcellularLocation>
</comment>